<keyword evidence="2 5" id="KW-0812">Transmembrane</keyword>
<evidence type="ECO:0000313" key="6">
    <source>
        <dbReference type="EMBL" id="GIH29130.1"/>
    </source>
</evidence>
<reference evidence="6" key="1">
    <citation type="submission" date="2021-01" db="EMBL/GenBank/DDBJ databases">
        <title>Whole genome shotgun sequence of Acrocarpospora phusangensis NBRC 108782.</title>
        <authorList>
            <person name="Komaki H."/>
            <person name="Tamura T."/>
        </authorList>
    </citation>
    <scope>NUCLEOTIDE SEQUENCE</scope>
    <source>
        <strain evidence="6">NBRC 108782</strain>
    </source>
</reference>
<feature type="transmembrane region" description="Helical" evidence="5">
    <location>
        <begin position="132"/>
        <end position="152"/>
    </location>
</feature>
<evidence type="ECO:0000256" key="3">
    <source>
        <dbReference type="ARBA" id="ARBA00022989"/>
    </source>
</evidence>
<feature type="transmembrane region" description="Helical" evidence="5">
    <location>
        <begin position="79"/>
        <end position="100"/>
    </location>
</feature>
<dbReference type="GO" id="GO:0016765">
    <property type="term" value="F:transferase activity, transferring alkyl or aryl (other than methyl) groups"/>
    <property type="evidence" value="ECO:0007669"/>
    <property type="project" value="InterPro"/>
</dbReference>
<evidence type="ECO:0000256" key="2">
    <source>
        <dbReference type="ARBA" id="ARBA00022692"/>
    </source>
</evidence>
<dbReference type="GO" id="GO:0016020">
    <property type="term" value="C:membrane"/>
    <property type="evidence" value="ECO:0007669"/>
    <property type="project" value="UniProtKB-SubCell"/>
</dbReference>
<dbReference type="EMBL" id="BOOA01000110">
    <property type="protein sequence ID" value="GIH29130.1"/>
    <property type="molecule type" value="Genomic_DNA"/>
</dbReference>
<dbReference type="InterPro" id="IPR050475">
    <property type="entry name" value="Prenyltransferase_related"/>
</dbReference>
<protein>
    <submittedName>
        <fullName evidence="6">Prenyltransferase</fullName>
    </submittedName>
</protein>
<dbReference type="RefSeq" id="WP_204045749.1">
    <property type="nucleotide sequence ID" value="NZ_BOOA01000110.1"/>
</dbReference>
<feature type="transmembrane region" description="Helical" evidence="5">
    <location>
        <begin position="41"/>
        <end position="58"/>
    </location>
</feature>
<proteinExistence type="predicted"/>
<keyword evidence="7" id="KW-1185">Reference proteome</keyword>
<organism evidence="6 7">
    <name type="scientific">Acrocarpospora phusangensis</name>
    <dbReference type="NCBI Taxonomy" id="1070424"/>
    <lineage>
        <taxon>Bacteria</taxon>
        <taxon>Bacillati</taxon>
        <taxon>Actinomycetota</taxon>
        <taxon>Actinomycetes</taxon>
        <taxon>Streptosporangiales</taxon>
        <taxon>Streptosporangiaceae</taxon>
        <taxon>Acrocarpospora</taxon>
    </lineage>
</organism>
<name>A0A919QKH7_9ACTN</name>
<feature type="transmembrane region" description="Helical" evidence="5">
    <location>
        <begin position="7"/>
        <end position="29"/>
    </location>
</feature>
<comment type="caution">
    <text evidence="6">The sequence shown here is derived from an EMBL/GenBank/DDBJ whole genome shotgun (WGS) entry which is preliminary data.</text>
</comment>
<accession>A0A919QKH7</accession>
<feature type="transmembrane region" description="Helical" evidence="5">
    <location>
        <begin position="205"/>
        <end position="223"/>
    </location>
</feature>
<keyword evidence="3 5" id="KW-1133">Transmembrane helix</keyword>
<feature type="transmembrane region" description="Helical" evidence="5">
    <location>
        <begin position="158"/>
        <end position="176"/>
    </location>
</feature>
<dbReference type="AlphaFoldDB" id="A0A919QKH7"/>
<gene>
    <name evidence="6" type="ORF">Aph01nite_74400</name>
</gene>
<evidence type="ECO:0000256" key="4">
    <source>
        <dbReference type="ARBA" id="ARBA00023136"/>
    </source>
</evidence>
<dbReference type="InterPro" id="IPR000537">
    <property type="entry name" value="UbiA_prenyltransferase"/>
</dbReference>
<dbReference type="Pfam" id="PF01040">
    <property type="entry name" value="UbiA"/>
    <property type="match status" value="1"/>
</dbReference>
<feature type="transmembrane region" description="Helical" evidence="5">
    <location>
        <begin position="106"/>
        <end position="125"/>
    </location>
</feature>
<dbReference type="Gene3D" id="1.10.357.140">
    <property type="entry name" value="UbiA prenyltransferase"/>
    <property type="match status" value="1"/>
</dbReference>
<evidence type="ECO:0000313" key="7">
    <source>
        <dbReference type="Proteomes" id="UP000640052"/>
    </source>
</evidence>
<comment type="subcellular location">
    <subcellularLocation>
        <location evidence="1">Membrane</location>
        <topology evidence="1">Multi-pass membrane protein</topology>
    </subcellularLocation>
</comment>
<feature type="transmembrane region" description="Helical" evidence="5">
    <location>
        <begin position="262"/>
        <end position="279"/>
    </location>
</feature>
<sequence length="280" mass="28951">MAGLTDLVVLVRLPSCVGGAVSVLLGAYLATGSLTTDGGRLALAAAAIALVVAVANVVNDIADLDLDRIGKPGRPLPRGSVPVSFAGVLAAILALTAIALTIPLGAAMTLALLALTAFAVSYSLWFKRTVLVGNVVVAACASFPVGFGAAVARESHPPVVVAIGLAFLFMFSYETLKTRTDRESDARSGIRTFATVWGARASVRLFRVLIGTLTLAVVAGTVVTSRPFLYAPAALTVCGFAVASAIHLPVPENDPAAMRHSVFLMRVAWFLGVGALWLLR</sequence>
<dbReference type="PANTHER" id="PTHR42723">
    <property type="entry name" value="CHLOROPHYLL SYNTHASE"/>
    <property type="match status" value="1"/>
</dbReference>
<keyword evidence="4 5" id="KW-0472">Membrane</keyword>
<dbReference type="Proteomes" id="UP000640052">
    <property type="component" value="Unassembled WGS sequence"/>
</dbReference>
<dbReference type="PANTHER" id="PTHR42723:SF1">
    <property type="entry name" value="CHLOROPHYLL SYNTHASE, CHLOROPLASTIC"/>
    <property type="match status" value="1"/>
</dbReference>
<dbReference type="Gene3D" id="1.20.120.1780">
    <property type="entry name" value="UbiA prenyltransferase"/>
    <property type="match status" value="1"/>
</dbReference>
<dbReference type="InterPro" id="IPR044878">
    <property type="entry name" value="UbiA_sf"/>
</dbReference>
<evidence type="ECO:0000256" key="1">
    <source>
        <dbReference type="ARBA" id="ARBA00004141"/>
    </source>
</evidence>
<evidence type="ECO:0000256" key="5">
    <source>
        <dbReference type="SAM" id="Phobius"/>
    </source>
</evidence>
<feature type="transmembrane region" description="Helical" evidence="5">
    <location>
        <begin position="229"/>
        <end position="250"/>
    </location>
</feature>